<feature type="compositionally biased region" description="Polar residues" evidence="1">
    <location>
        <begin position="31"/>
        <end position="40"/>
    </location>
</feature>
<proteinExistence type="predicted"/>
<dbReference type="AlphaFoldDB" id="A0A2P4T8Y4"/>
<name>A0A2P4T8Y4_BAMTH</name>
<gene>
    <name evidence="2" type="ORF">CIB84_003443</name>
</gene>
<keyword evidence="3" id="KW-1185">Reference proteome</keyword>
<feature type="compositionally biased region" description="Acidic residues" evidence="1">
    <location>
        <begin position="85"/>
        <end position="94"/>
    </location>
</feature>
<feature type="region of interest" description="Disordered" evidence="1">
    <location>
        <begin position="28"/>
        <end position="106"/>
    </location>
</feature>
<evidence type="ECO:0000313" key="3">
    <source>
        <dbReference type="Proteomes" id="UP000237246"/>
    </source>
</evidence>
<reference evidence="2 3" key="1">
    <citation type="submission" date="2018-01" db="EMBL/GenBank/DDBJ databases">
        <title>Comparison of the Chinese Bamboo Partridge and Red Junglefowl genome sequences highlights the importance of demography in genome evolution.</title>
        <authorList>
            <person name="Tiley G.P."/>
            <person name="Kimball R.T."/>
            <person name="Braun E.L."/>
            <person name="Burleigh J.G."/>
        </authorList>
    </citation>
    <scope>NUCLEOTIDE SEQUENCE [LARGE SCALE GENOMIC DNA]</scope>
    <source>
        <strain evidence="2">RTK389</strain>
        <tissue evidence="2">Blood</tissue>
    </source>
</reference>
<protein>
    <submittedName>
        <fullName evidence="2">Uncharacterized protein</fullName>
    </submittedName>
</protein>
<feature type="compositionally biased region" description="Low complexity" evidence="1">
    <location>
        <begin position="62"/>
        <end position="76"/>
    </location>
</feature>
<organism evidence="2 3">
    <name type="scientific">Bambusicola thoracicus</name>
    <name type="common">Chinese bamboo-partridge</name>
    <name type="synonym">Perdix thoracica</name>
    <dbReference type="NCBI Taxonomy" id="9083"/>
    <lineage>
        <taxon>Eukaryota</taxon>
        <taxon>Metazoa</taxon>
        <taxon>Chordata</taxon>
        <taxon>Craniata</taxon>
        <taxon>Vertebrata</taxon>
        <taxon>Euteleostomi</taxon>
        <taxon>Archelosauria</taxon>
        <taxon>Archosauria</taxon>
        <taxon>Dinosauria</taxon>
        <taxon>Saurischia</taxon>
        <taxon>Theropoda</taxon>
        <taxon>Coelurosauria</taxon>
        <taxon>Aves</taxon>
        <taxon>Neognathae</taxon>
        <taxon>Galloanserae</taxon>
        <taxon>Galliformes</taxon>
        <taxon>Phasianidae</taxon>
        <taxon>Perdicinae</taxon>
        <taxon>Bambusicola</taxon>
    </lineage>
</organism>
<dbReference type="EMBL" id="PPHD01004930">
    <property type="protein sequence ID" value="POI32804.1"/>
    <property type="molecule type" value="Genomic_DNA"/>
</dbReference>
<accession>A0A2P4T8Y4</accession>
<evidence type="ECO:0000256" key="1">
    <source>
        <dbReference type="SAM" id="MobiDB-lite"/>
    </source>
</evidence>
<feature type="compositionally biased region" description="Basic and acidic residues" evidence="1">
    <location>
        <begin position="51"/>
        <end position="61"/>
    </location>
</feature>
<comment type="caution">
    <text evidence="2">The sequence shown here is derived from an EMBL/GenBank/DDBJ whole genome shotgun (WGS) entry which is preliminary data.</text>
</comment>
<dbReference type="Proteomes" id="UP000237246">
    <property type="component" value="Unassembled WGS sequence"/>
</dbReference>
<sequence>MGFNWLAVSTEITCFGFFGCRKLIGNEASKKTSSITTPPFSSEEEADDDDVKQLHISRELLQKQSKTSSSKISAFQMASDKSDVDGTEDSETEETGTPVKTSKGTVIQKLTEQVGRSLSNHANKSKPAGGIDVAQAFIKKEEVQEPKVLVKLIIQAH</sequence>
<dbReference type="OrthoDB" id="515971at2759"/>
<evidence type="ECO:0000313" key="2">
    <source>
        <dbReference type="EMBL" id="POI32804.1"/>
    </source>
</evidence>